<organism evidence="2">
    <name type="scientific">Klebsiella pneumoniae</name>
    <dbReference type="NCBI Taxonomy" id="573"/>
    <lineage>
        <taxon>Bacteria</taxon>
        <taxon>Pseudomonadati</taxon>
        <taxon>Pseudomonadota</taxon>
        <taxon>Gammaproteobacteria</taxon>
        <taxon>Enterobacterales</taxon>
        <taxon>Enterobacteriaceae</taxon>
        <taxon>Klebsiella/Raoultella group</taxon>
        <taxon>Klebsiella</taxon>
        <taxon>Klebsiella pneumoniae complex</taxon>
    </lineage>
</organism>
<accession>A0A485RNC2</accession>
<dbReference type="EMBL" id="CAAHCQ010000003">
    <property type="protein sequence ID" value="VGL57268.1"/>
    <property type="molecule type" value="Genomic_DNA"/>
</dbReference>
<name>A0A485RNC2_KLEPN</name>
<reference evidence="2" key="1">
    <citation type="submission" date="2019-03" db="EMBL/GenBank/DDBJ databases">
        <authorList>
            <consortium name="Pathogen Informatics"/>
        </authorList>
    </citation>
    <scope>NUCLEOTIDE SEQUENCE</scope>
    <source>
        <strain evidence="2">5012STDY7626447</strain>
    </source>
</reference>
<protein>
    <submittedName>
        <fullName evidence="2">Uncharacterized protein</fullName>
    </submittedName>
</protein>
<sequence>MSLDVKKTFEKIIDELESLKGENEILAIALSCILSELPLDSASKFRSNFTKAVSETNNMKPAASPKRRKSRGDAYSKVLSALNEPE</sequence>
<proteinExistence type="predicted"/>
<evidence type="ECO:0000313" key="2">
    <source>
        <dbReference type="EMBL" id="VGL57268.1"/>
    </source>
</evidence>
<evidence type="ECO:0000256" key="1">
    <source>
        <dbReference type="SAM" id="MobiDB-lite"/>
    </source>
</evidence>
<gene>
    <name evidence="2" type="ORF">SAMEA4873649_01989</name>
</gene>
<feature type="region of interest" description="Disordered" evidence="1">
    <location>
        <begin position="56"/>
        <end position="86"/>
    </location>
</feature>
<dbReference type="AlphaFoldDB" id="A0A485RNC2"/>